<evidence type="ECO:0000256" key="4">
    <source>
        <dbReference type="ARBA" id="ARBA00022764"/>
    </source>
</evidence>
<dbReference type="RefSeq" id="WP_312645862.1">
    <property type="nucleotide sequence ID" value="NZ_CP116967.1"/>
</dbReference>
<evidence type="ECO:0000256" key="5">
    <source>
        <dbReference type="ARBA" id="ARBA00070588"/>
    </source>
</evidence>
<dbReference type="InterPro" id="IPR007055">
    <property type="entry name" value="BON_dom"/>
</dbReference>
<dbReference type="PANTHER" id="PTHR34606">
    <property type="entry name" value="BON DOMAIN-CONTAINING PROTEIN"/>
    <property type="match status" value="1"/>
</dbReference>
<dbReference type="PANTHER" id="PTHR34606:SF15">
    <property type="entry name" value="BON DOMAIN-CONTAINING PROTEIN"/>
    <property type="match status" value="1"/>
</dbReference>
<dbReference type="PROSITE" id="PS50914">
    <property type="entry name" value="BON"/>
    <property type="match status" value="1"/>
</dbReference>
<keyword evidence="3" id="KW-0677">Repeat</keyword>
<dbReference type="FunFam" id="3.30.1340.30:FF:000001">
    <property type="entry name" value="Molecular chaperone OsmY"/>
    <property type="match status" value="1"/>
</dbReference>
<dbReference type="Proteomes" id="UP001302719">
    <property type="component" value="Chromosome"/>
</dbReference>
<evidence type="ECO:0000256" key="3">
    <source>
        <dbReference type="ARBA" id="ARBA00022737"/>
    </source>
</evidence>
<dbReference type="SMART" id="SM00749">
    <property type="entry name" value="BON"/>
    <property type="match status" value="1"/>
</dbReference>
<sequence length="118" mass="12617">MTTTFTNQLRVKAMLMVASVVCALAFSACASDPHGRSVGTTVDDAVITSSVKSSLIADDLVDAFEVEVDTHRSTVMLSGFVETQNQIDRAVEIAKKTDGVQKVVNKLAIKPKAMSKNN</sequence>
<evidence type="ECO:0000313" key="8">
    <source>
        <dbReference type="EMBL" id="WNM59168.1"/>
    </source>
</evidence>
<gene>
    <name evidence="8" type="ORF">PP769_05230</name>
</gene>
<keyword evidence="2 6" id="KW-0732">Signal</keyword>
<evidence type="ECO:0000256" key="2">
    <source>
        <dbReference type="ARBA" id="ARBA00022729"/>
    </source>
</evidence>
<dbReference type="Gene3D" id="3.30.1340.30">
    <property type="match status" value="1"/>
</dbReference>
<dbReference type="Pfam" id="PF04972">
    <property type="entry name" value="BON"/>
    <property type="match status" value="1"/>
</dbReference>
<evidence type="ECO:0000256" key="6">
    <source>
        <dbReference type="SAM" id="SignalP"/>
    </source>
</evidence>
<proteinExistence type="predicted"/>
<accession>A0AA96GCC8</accession>
<feature type="signal peptide" evidence="6">
    <location>
        <begin position="1"/>
        <end position="30"/>
    </location>
</feature>
<name>A0AA96GCC8_9BACT</name>
<comment type="subcellular location">
    <subcellularLocation>
        <location evidence="1">Periplasm</location>
    </subcellularLocation>
</comment>
<evidence type="ECO:0000313" key="9">
    <source>
        <dbReference type="Proteomes" id="UP001302719"/>
    </source>
</evidence>
<evidence type="ECO:0000259" key="7">
    <source>
        <dbReference type="PROSITE" id="PS50914"/>
    </source>
</evidence>
<dbReference type="AlphaFoldDB" id="A0AA96GCC8"/>
<dbReference type="InterPro" id="IPR014004">
    <property type="entry name" value="Transpt-assoc_nodulatn_dom_bac"/>
</dbReference>
<dbReference type="KEGG" id="nall:PP769_05230"/>
<keyword evidence="9" id="KW-1185">Reference proteome</keyword>
<evidence type="ECO:0000256" key="1">
    <source>
        <dbReference type="ARBA" id="ARBA00004418"/>
    </source>
</evidence>
<dbReference type="InterPro" id="IPR051686">
    <property type="entry name" value="Lipoprotein_DolP"/>
</dbReference>
<dbReference type="GO" id="GO:0042597">
    <property type="term" value="C:periplasmic space"/>
    <property type="evidence" value="ECO:0007669"/>
    <property type="project" value="UniProtKB-SubCell"/>
</dbReference>
<dbReference type="EMBL" id="CP116967">
    <property type="protein sequence ID" value="WNM59168.1"/>
    <property type="molecule type" value="Genomic_DNA"/>
</dbReference>
<reference evidence="8 9" key="1">
    <citation type="submission" date="2023-01" db="EMBL/GenBank/DDBJ databases">
        <title>Cultivation and genomic characterization of new, ubiquitous marine nitrite-oxidizing bacteria from the Nitrospirales.</title>
        <authorList>
            <person name="Mueller A.J."/>
            <person name="Daebeler A."/>
            <person name="Herbold C.W."/>
            <person name="Kirkegaard R.H."/>
            <person name="Daims H."/>
        </authorList>
    </citation>
    <scope>NUCLEOTIDE SEQUENCE [LARGE SCALE GENOMIC DNA]</scope>
    <source>
        <strain evidence="8 9">VA</strain>
    </source>
</reference>
<keyword evidence="4" id="KW-0574">Periplasm</keyword>
<protein>
    <recommendedName>
        <fullName evidence="5">Osmotically-inducible protein Y</fullName>
    </recommendedName>
</protein>
<feature type="chain" id="PRO_5041678770" description="Osmotically-inducible protein Y" evidence="6">
    <location>
        <begin position="31"/>
        <end position="118"/>
    </location>
</feature>
<feature type="domain" description="BON" evidence="7">
    <location>
        <begin position="43"/>
        <end position="111"/>
    </location>
</feature>
<organism evidence="8 9">
    <name type="scientific">Candidatus Nitrospira allomarina</name>
    <dbReference type="NCBI Taxonomy" id="3020900"/>
    <lineage>
        <taxon>Bacteria</taxon>
        <taxon>Pseudomonadati</taxon>
        <taxon>Nitrospirota</taxon>
        <taxon>Nitrospiria</taxon>
        <taxon>Nitrospirales</taxon>
        <taxon>Nitrospiraceae</taxon>
        <taxon>Nitrospira</taxon>
    </lineage>
</organism>